<proteinExistence type="predicted"/>
<reference evidence="1 2" key="1">
    <citation type="journal article" date="2024" name="J Genomics">
        <title>Draft genome sequencing and assembly of Favolaschia claudopus CIRM-BRFM 2984 isolated from oak limbs.</title>
        <authorList>
            <person name="Navarro D."/>
            <person name="Drula E."/>
            <person name="Chaduli D."/>
            <person name="Cazenave R."/>
            <person name="Ahrendt S."/>
            <person name="Wang J."/>
            <person name="Lipzen A."/>
            <person name="Daum C."/>
            <person name="Barry K."/>
            <person name="Grigoriev I.V."/>
            <person name="Favel A."/>
            <person name="Rosso M.N."/>
            <person name="Martin F."/>
        </authorList>
    </citation>
    <scope>NUCLEOTIDE SEQUENCE [LARGE SCALE GENOMIC DNA]</scope>
    <source>
        <strain evidence="1 2">CIRM-BRFM 2984</strain>
    </source>
</reference>
<dbReference type="EMBL" id="JAWWNJ010000057">
    <property type="protein sequence ID" value="KAK7014264.1"/>
    <property type="molecule type" value="Genomic_DNA"/>
</dbReference>
<dbReference type="InterPro" id="IPR036047">
    <property type="entry name" value="F-box-like_dom_sf"/>
</dbReference>
<accession>A0AAW0ANY7</accession>
<dbReference type="Gene3D" id="1.20.1280.50">
    <property type="match status" value="1"/>
</dbReference>
<evidence type="ECO:0008006" key="3">
    <source>
        <dbReference type="Google" id="ProtNLM"/>
    </source>
</evidence>
<protein>
    <recommendedName>
        <fullName evidence="3">F-box domain-containing protein</fullName>
    </recommendedName>
</protein>
<dbReference type="SUPFAM" id="SSF81383">
    <property type="entry name" value="F-box domain"/>
    <property type="match status" value="1"/>
</dbReference>
<gene>
    <name evidence="1" type="ORF">R3P38DRAFT_3277380</name>
</gene>
<organism evidence="1 2">
    <name type="scientific">Favolaschia claudopus</name>
    <dbReference type="NCBI Taxonomy" id="2862362"/>
    <lineage>
        <taxon>Eukaryota</taxon>
        <taxon>Fungi</taxon>
        <taxon>Dikarya</taxon>
        <taxon>Basidiomycota</taxon>
        <taxon>Agaricomycotina</taxon>
        <taxon>Agaricomycetes</taxon>
        <taxon>Agaricomycetidae</taxon>
        <taxon>Agaricales</taxon>
        <taxon>Marasmiineae</taxon>
        <taxon>Mycenaceae</taxon>
        <taxon>Favolaschia</taxon>
    </lineage>
</organism>
<dbReference type="AlphaFoldDB" id="A0AAW0ANY7"/>
<keyword evidence="2" id="KW-1185">Reference proteome</keyword>
<evidence type="ECO:0000313" key="2">
    <source>
        <dbReference type="Proteomes" id="UP001362999"/>
    </source>
</evidence>
<comment type="caution">
    <text evidence="1">The sequence shown here is derived from an EMBL/GenBank/DDBJ whole genome shotgun (WGS) entry which is preliminary data.</text>
</comment>
<name>A0AAW0ANY7_9AGAR</name>
<evidence type="ECO:0000313" key="1">
    <source>
        <dbReference type="EMBL" id="KAK7014264.1"/>
    </source>
</evidence>
<dbReference type="Proteomes" id="UP001362999">
    <property type="component" value="Unassembled WGS sequence"/>
</dbReference>
<sequence>MRLAFQAFLTMNTEKIIHSEALVAPAHSILDLPNEILSEVFLHFIPAYPYPPPLLGLLSPTCLMLVCRRWQETALATRPLWRAILIKDDLVPFPPQMPVVALWTARSGVHALSICVEEIQQPFRWTSHLYDALDRDLPLLRSLHLGLGTDCESVETIDDAPLLRMVVVEDGVDLSRVLMPWTQITSLTLCGASETECIDVLGECLNLQECKLTVSPGISPCRYAVWLPHLTVLDLTSQRHMFLNHFDTPALRCLRVSTGYPSGIDLFQDLLERSQCPLEEIHIVNTLQIKEAYRHEFPAIRITFPDAVVD</sequence>